<dbReference type="Proteomes" id="UP000183635">
    <property type="component" value="Unassembled WGS sequence"/>
</dbReference>
<dbReference type="PANTHER" id="PTHR30136:SF24">
    <property type="entry name" value="HTH-TYPE TRANSCRIPTIONAL REPRESSOR ALLR"/>
    <property type="match status" value="1"/>
</dbReference>
<keyword evidence="7" id="KW-1185">Reference proteome</keyword>
<dbReference type="STRING" id="34004.SAMN04488021_13822"/>
<dbReference type="InterPro" id="IPR050707">
    <property type="entry name" value="HTH_MetabolicPath_Reg"/>
</dbReference>
<dbReference type="OrthoDB" id="6057486at2"/>
<organism evidence="6 7">
    <name type="scientific">Paracoccus aminovorans</name>
    <dbReference type="NCBI Taxonomy" id="34004"/>
    <lineage>
        <taxon>Bacteria</taxon>
        <taxon>Pseudomonadati</taxon>
        <taxon>Pseudomonadota</taxon>
        <taxon>Alphaproteobacteria</taxon>
        <taxon>Rhodobacterales</taxon>
        <taxon>Paracoccaceae</taxon>
        <taxon>Paracoccus</taxon>
    </lineage>
</organism>
<accession>A0A1I3DG54</accession>
<dbReference type="Pfam" id="PF09339">
    <property type="entry name" value="HTH_IclR"/>
    <property type="match status" value="1"/>
</dbReference>
<dbReference type="InterPro" id="IPR005471">
    <property type="entry name" value="Tscrpt_reg_IclR_N"/>
</dbReference>
<dbReference type="RefSeq" id="WP_074970011.1">
    <property type="nucleotide sequence ID" value="NZ_CBCRYP010000068.1"/>
</dbReference>
<name>A0A1I3DG54_9RHOB</name>
<dbReference type="AlphaFoldDB" id="A0A1I3DG54"/>
<dbReference type="GO" id="GO:0003677">
    <property type="term" value="F:DNA binding"/>
    <property type="evidence" value="ECO:0007669"/>
    <property type="project" value="UniProtKB-KW"/>
</dbReference>
<evidence type="ECO:0000259" key="4">
    <source>
        <dbReference type="PROSITE" id="PS51077"/>
    </source>
</evidence>
<evidence type="ECO:0000259" key="5">
    <source>
        <dbReference type="PROSITE" id="PS51078"/>
    </source>
</evidence>
<protein>
    <submittedName>
        <fullName evidence="6">Transcriptional regulator, IclR family</fullName>
    </submittedName>
</protein>
<dbReference type="PROSITE" id="PS51078">
    <property type="entry name" value="ICLR_ED"/>
    <property type="match status" value="1"/>
</dbReference>
<dbReference type="SUPFAM" id="SSF55781">
    <property type="entry name" value="GAF domain-like"/>
    <property type="match status" value="1"/>
</dbReference>
<dbReference type="InterPro" id="IPR014757">
    <property type="entry name" value="Tscrpt_reg_IclR_C"/>
</dbReference>
<evidence type="ECO:0000313" key="7">
    <source>
        <dbReference type="Proteomes" id="UP000183635"/>
    </source>
</evidence>
<dbReference type="InterPro" id="IPR036390">
    <property type="entry name" value="WH_DNA-bd_sf"/>
</dbReference>
<keyword evidence="1" id="KW-0805">Transcription regulation</keyword>
<dbReference type="SMART" id="SM00346">
    <property type="entry name" value="HTH_ICLR"/>
    <property type="match status" value="1"/>
</dbReference>
<sequence>MSRTAESSIVTKCAQIIDLLTKARRPMGFSEIVSGTGFVKSSCHRLLAVLQGERLVAYDTENRVYKCGPRLQEWTRAVWRRADLQDAAVEPMGQLRERTGMNVALSILDEDAVLYLRTSDHVPVRYAAHPGDRAPLHCTAAGKLFLTHMSSANRQKILLGKDLERFTEFTRTDAAALERELEQIRAQGYASAISEEFLQVMGISAPIRNEQDQVIAALSLWTLTVMAKPEELIALAPELQAAAGRISAGVALGGGA</sequence>
<dbReference type="EMBL" id="FOPU01000038">
    <property type="protein sequence ID" value="SFH85717.1"/>
    <property type="molecule type" value="Genomic_DNA"/>
</dbReference>
<dbReference type="Gene3D" id="1.10.10.10">
    <property type="entry name" value="Winged helix-like DNA-binding domain superfamily/Winged helix DNA-binding domain"/>
    <property type="match status" value="1"/>
</dbReference>
<dbReference type="GO" id="GO:0003700">
    <property type="term" value="F:DNA-binding transcription factor activity"/>
    <property type="evidence" value="ECO:0007669"/>
    <property type="project" value="TreeGrafter"/>
</dbReference>
<keyword evidence="2" id="KW-0238">DNA-binding</keyword>
<evidence type="ECO:0000256" key="1">
    <source>
        <dbReference type="ARBA" id="ARBA00023015"/>
    </source>
</evidence>
<dbReference type="PANTHER" id="PTHR30136">
    <property type="entry name" value="HELIX-TURN-HELIX TRANSCRIPTIONAL REGULATOR, ICLR FAMILY"/>
    <property type="match status" value="1"/>
</dbReference>
<evidence type="ECO:0000313" key="6">
    <source>
        <dbReference type="EMBL" id="SFH85717.1"/>
    </source>
</evidence>
<dbReference type="Gene3D" id="3.30.450.40">
    <property type="match status" value="1"/>
</dbReference>
<dbReference type="InterPro" id="IPR036388">
    <property type="entry name" value="WH-like_DNA-bd_sf"/>
</dbReference>
<feature type="domain" description="HTH iclR-type" evidence="4">
    <location>
        <begin position="7"/>
        <end position="69"/>
    </location>
</feature>
<dbReference type="SUPFAM" id="SSF46785">
    <property type="entry name" value="Winged helix' DNA-binding domain"/>
    <property type="match status" value="1"/>
</dbReference>
<evidence type="ECO:0000256" key="2">
    <source>
        <dbReference type="ARBA" id="ARBA00023125"/>
    </source>
</evidence>
<keyword evidence="3" id="KW-0804">Transcription</keyword>
<feature type="domain" description="IclR-ED" evidence="5">
    <location>
        <begin position="70"/>
        <end position="252"/>
    </location>
</feature>
<dbReference type="InterPro" id="IPR029016">
    <property type="entry name" value="GAF-like_dom_sf"/>
</dbReference>
<reference evidence="6 7" key="1">
    <citation type="submission" date="2016-10" db="EMBL/GenBank/DDBJ databases">
        <authorList>
            <person name="de Groot N.N."/>
        </authorList>
    </citation>
    <scope>NUCLEOTIDE SEQUENCE [LARGE SCALE GENOMIC DNA]</scope>
    <source>
        <strain evidence="6 7">DSM 8537</strain>
    </source>
</reference>
<dbReference type="Pfam" id="PF01614">
    <property type="entry name" value="IclR_C"/>
    <property type="match status" value="1"/>
</dbReference>
<gene>
    <name evidence="6" type="ORF">SAMN04488021_13822</name>
</gene>
<proteinExistence type="predicted"/>
<dbReference type="PROSITE" id="PS51077">
    <property type="entry name" value="HTH_ICLR"/>
    <property type="match status" value="1"/>
</dbReference>
<dbReference type="GO" id="GO:0045892">
    <property type="term" value="P:negative regulation of DNA-templated transcription"/>
    <property type="evidence" value="ECO:0007669"/>
    <property type="project" value="TreeGrafter"/>
</dbReference>
<evidence type="ECO:0000256" key="3">
    <source>
        <dbReference type="ARBA" id="ARBA00023163"/>
    </source>
</evidence>